<dbReference type="InterPro" id="IPR051603">
    <property type="entry name" value="Zinc-ADH_QOR/CCCR"/>
</dbReference>
<dbReference type="PANTHER" id="PTHR44154:SF1">
    <property type="entry name" value="QUINONE OXIDOREDUCTASE"/>
    <property type="match status" value="1"/>
</dbReference>
<sequence>MKAVYMERHGGPEVLTYGEVREPQIGSGEVRIRVRACALNRLDLYTRAGLRGTTINFDGPHVLGADVSGEIVEMGDSVIGLEAGMRVLVNPRGTCMQCSYCLAGTTEFCSKATMVGSKAFGGYAEYLVVPSTSVHPIPDTLDFIQAASLPTVFMPSWNILVRTAQLKSWETVLVPSASSGVGTAAIQVARNISGATVIASTSTEEKMKKALDIGANYVVNYREENLGDRIRDLTDGKGVDVVIDHVGTDLWNAVNRSLALGARYGICGVTSGYRAELQMGAMFTRYLTMFGVFMGRPEDLRQIIHYAGIGSIQGVVHSTYPLEEARKAHEDMEALNFFGKLVLTVE</sequence>
<evidence type="ECO:0000256" key="1">
    <source>
        <dbReference type="ARBA" id="ARBA00022857"/>
    </source>
</evidence>
<organism evidence="3">
    <name type="scientific">marine metagenome</name>
    <dbReference type="NCBI Taxonomy" id="408172"/>
    <lineage>
        <taxon>unclassified sequences</taxon>
        <taxon>metagenomes</taxon>
        <taxon>ecological metagenomes</taxon>
    </lineage>
</organism>
<keyword evidence="1" id="KW-0521">NADP</keyword>
<dbReference type="InterPro" id="IPR036291">
    <property type="entry name" value="NAD(P)-bd_dom_sf"/>
</dbReference>
<feature type="domain" description="Enoyl reductase (ER)" evidence="2">
    <location>
        <begin position="10"/>
        <end position="343"/>
    </location>
</feature>
<dbReference type="PANTHER" id="PTHR44154">
    <property type="entry name" value="QUINONE OXIDOREDUCTASE"/>
    <property type="match status" value="1"/>
</dbReference>
<dbReference type="InterPro" id="IPR020843">
    <property type="entry name" value="ER"/>
</dbReference>
<accession>A0A381UUU3</accession>
<dbReference type="SUPFAM" id="SSF51735">
    <property type="entry name" value="NAD(P)-binding Rossmann-fold domains"/>
    <property type="match status" value="1"/>
</dbReference>
<dbReference type="EMBL" id="UINC01007186">
    <property type="protein sequence ID" value="SVA31899.1"/>
    <property type="molecule type" value="Genomic_DNA"/>
</dbReference>
<dbReference type="Gene3D" id="3.90.180.10">
    <property type="entry name" value="Medium-chain alcohol dehydrogenases, catalytic domain"/>
    <property type="match status" value="1"/>
</dbReference>
<gene>
    <name evidence="3" type="ORF">METZ01_LOCUS84753</name>
</gene>
<dbReference type="InterPro" id="IPR013154">
    <property type="entry name" value="ADH-like_N"/>
</dbReference>
<dbReference type="AlphaFoldDB" id="A0A381UUU3"/>
<name>A0A381UUU3_9ZZZZ</name>
<protein>
    <recommendedName>
        <fullName evidence="2">Enoyl reductase (ER) domain-containing protein</fullName>
    </recommendedName>
</protein>
<dbReference type="Pfam" id="PF08240">
    <property type="entry name" value="ADH_N"/>
    <property type="match status" value="1"/>
</dbReference>
<dbReference type="Pfam" id="PF00107">
    <property type="entry name" value="ADH_zinc_N"/>
    <property type="match status" value="1"/>
</dbReference>
<dbReference type="InterPro" id="IPR013149">
    <property type="entry name" value="ADH-like_C"/>
</dbReference>
<dbReference type="InterPro" id="IPR011032">
    <property type="entry name" value="GroES-like_sf"/>
</dbReference>
<evidence type="ECO:0000313" key="3">
    <source>
        <dbReference type="EMBL" id="SVA31899.1"/>
    </source>
</evidence>
<proteinExistence type="predicted"/>
<dbReference type="SUPFAM" id="SSF50129">
    <property type="entry name" value="GroES-like"/>
    <property type="match status" value="1"/>
</dbReference>
<dbReference type="GO" id="GO:0016491">
    <property type="term" value="F:oxidoreductase activity"/>
    <property type="evidence" value="ECO:0007669"/>
    <property type="project" value="InterPro"/>
</dbReference>
<reference evidence="3" key="1">
    <citation type="submission" date="2018-05" db="EMBL/GenBank/DDBJ databases">
        <authorList>
            <person name="Lanie J.A."/>
            <person name="Ng W.-L."/>
            <person name="Kazmierczak K.M."/>
            <person name="Andrzejewski T.M."/>
            <person name="Davidsen T.M."/>
            <person name="Wayne K.J."/>
            <person name="Tettelin H."/>
            <person name="Glass J.I."/>
            <person name="Rusch D."/>
            <person name="Podicherti R."/>
            <person name="Tsui H.-C.T."/>
            <person name="Winkler M.E."/>
        </authorList>
    </citation>
    <scope>NUCLEOTIDE SEQUENCE</scope>
</reference>
<evidence type="ECO:0000259" key="2">
    <source>
        <dbReference type="SMART" id="SM00829"/>
    </source>
</evidence>
<dbReference type="SMART" id="SM00829">
    <property type="entry name" value="PKS_ER"/>
    <property type="match status" value="1"/>
</dbReference>